<dbReference type="PROSITE" id="PS51257">
    <property type="entry name" value="PROKAR_LIPOPROTEIN"/>
    <property type="match status" value="1"/>
</dbReference>
<sequence>MPSISRRLPRPLALAVVAIAALPLMTGCVRDIPTADKVAEACALAADDSWDGVPALDEEVLAARAEQVRTAADLAARAAADDDQHTDLAAALAEETRAWEDAAGQDAAPDPGAAETLHDRVVQLCDAGTAG</sequence>
<dbReference type="RefSeq" id="WP_090031633.1">
    <property type="nucleotide sequence ID" value="NZ_BONM01000017.1"/>
</dbReference>
<proteinExistence type="predicted"/>
<protein>
    <submittedName>
        <fullName evidence="1">Uncharacterized protein</fullName>
    </submittedName>
</protein>
<accession>A0A1I0X9A2</accession>
<dbReference type="STRING" id="988821.SAMN05421867_104219"/>
<evidence type="ECO:0000313" key="1">
    <source>
        <dbReference type="EMBL" id="SFA97511.1"/>
    </source>
</evidence>
<name>A0A1I0X9A2_9CELL</name>
<reference evidence="1 2" key="1">
    <citation type="submission" date="2016-10" db="EMBL/GenBank/DDBJ databases">
        <authorList>
            <person name="de Groot N.N."/>
        </authorList>
    </citation>
    <scope>NUCLEOTIDE SEQUENCE [LARGE SCALE GENOMIC DNA]</scope>
    <source>
        <strain evidence="1 2">CGMCC 4.6945</strain>
    </source>
</reference>
<evidence type="ECO:0000313" key="2">
    <source>
        <dbReference type="Proteomes" id="UP000199012"/>
    </source>
</evidence>
<organism evidence="1 2">
    <name type="scientific">Cellulomonas marina</name>
    <dbReference type="NCBI Taxonomy" id="988821"/>
    <lineage>
        <taxon>Bacteria</taxon>
        <taxon>Bacillati</taxon>
        <taxon>Actinomycetota</taxon>
        <taxon>Actinomycetes</taxon>
        <taxon>Micrococcales</taxon>
        <taxon>Cellulomonadaceae</taxon>
        <taxon>Cellulomonas</taxon>
    </lineage>
</organism>
<keyword evidence="2" id="KW-1185">Reference proteome</keyword>
<dbReference type="AlphaFoldDB" id="A0A1I0X9A2"/>
<dbReference type="Proteomes" id="UP000199012">
    <property type="component" value="Unassembled WGS sequence"/>
</dbReference>
<gene>
    <name evidence="1" type="ORF">SAMN05421867_104219</name>
</gene>
<dbReference type="EMBL" id="FOKA01000004">
    <property type="protein sequence ID" value="SFA97511.1"/>
    <property type="molecule type" value="Genomic_DNA"/>
</dbReference>